<organism evidence="1 2">
    <name type="scientific">Caulobacter mirabilis</name>
    <dbReference type="NCBI Taxonomy" id="69666"/>
    <lineage>
        <taxon>Bacteria</taxon>
        <taxon>Pseudomonadati</taxon>
        <taxon>Pseudomonadota</taxon>
        <taxon>Alphaproteobacteria</taxon>
        <taxon>Caulobacterales</taxon>
        <taxon>Caulobacteraceae</taxon>
        <taxon>Caulobacter</taxon>
    </lineage>
</organism>
<reference evidence="1 2" key="1">
    <citation type="submission" date="2017-10" db="EMBL/GenBank/DDBJ databases">
        <title>Genome sequence of Caulobacter mirabilis FWC38.</title>
        <authorList>
            <person name="Fiebig A."/>
            <person name="Crosson S."/>
        </authorList>
    </citation>
    <scope>NUCLEOTIDE SEQUENCE [LARGE SCALE GENOMIC DNA]</scope>
    <source>
        <strain evidence="1 2">FWC 38</strain>
    </source>
</reference>
<sequence>MELRTLASGATPAANTALAHFACALEELRKASRAKIAGAGADAFEDQLARRWLGGHASDGLKVYTGRLDEPSGGPPRVWAAIEVLDGALAALIKTSLGYEGSRDDFDARLAEAQDRRARGQKQPW</sequence>
<dbReference type="AlphaFoldDB" id="A0A2D2AVX1"/>
<dbReference type="RefSeq" id="WP_099621415.1">
    <property type="nucleotide sequence ID" value="NZ_CP024201.1"/>
</dbReference>
<dbReference type="EMBL" id="CP024201">
    <property type="protein sequence ID" value="ATQ42158.1"/>
    <property type="molecule type" value="Genomic_DNA"/>
</dbReference>
<evidence type="ECO:0000313" key="1">
    <source>
        <dbReference type="EMBL" id="ATQ42158.1"/>
    </source>
</evidence>
<proteinExistence type="predicted"/>
<dbReference type="Proteomes" id="UP000228945">
    <property type="component" value="Chromosome"/>
</dbReference>
<dbReference type="KEGG" id="cmb:CSW64_06885"/>
<keyword evidence="2" id="KW-1185">Reference proteome</keyword>
<name>A0A2D2AVX1_9CAUL</name>
<accession>A0A2D2AVX1</accession>
<protein>
    <submittedName>
        <fullName evidence="1">Uncharacterized protein</fullName>
    </submittedName>
</protein>
<gene>
    <name evidence="1" type="ORF">CSW64_06885</name>
</gene>
<evidence type="ECO:0000313" key="2">
    <source>
        <dbReference type="Proteomes" id="UP000228945"/>
    </source>
</evidence>